<name>A0A2W4WNJ1_9CYAN</name>
<dbReference type="AlphaFoldDB" id="A0A2W4WNJ1"/>
<dbReference type="InterPro" id="IPR014729">
    <property type="entry name" value="Rossmann-like_a/b/a_fold"/>
</dbReference>
<reference evidence="3 4" key="2">
    <citation type="submission" date="2018-06" db="EMBL/GenBank/DDBJ databases">
        <title>Metagenomic assembly of (sub)arctic Cyanobacteria and their associated microbiome from non-axenic cultures.</title>
        <authorList>
            <person name="Baurain D."/>
        </authorList>
    </citation>
    <scope>NUCLEOTIDE SEQUENCE [LARGE SCALE GENOMIC DNA]</scope>
    <source>
        <strain evidence="3">ULC066bin1</strain>
    </source>
</reference>
<dbReference type="Pfam" id="PF00582">
    <property type="entry name" value="Usp"/>
    <property type="match status" value="1"/>
</dbReference>
<gene>
    <name evidence="3" type="ORF">DCF19_05900</name>
</gene>
<evidence type="ECO:0000313" key="4">
    <source>
        <dbReference type="Proteomes" id="UP000249467"/>
    </source>
</evidence>
<dbReference type="CDD" id="cd00293">
    <property type="entry name" value="USP-like"/>
    <property type="match status" value="1"/>
</dbReference>
<accession>A0A2W4WNJ1</accession>
<comment type="caution">
    <text evidence="3">The sequence shown here is derived from an EMBL/GenBank/DDBJ whole genome shotgun (WGS) entry which is preliminary data.</text>
</comment>
<evidence type="ECO:0000313" key="3">
    <source>
        <dbReference type="EMBL" id="PZO43469.1"/>
    </source>
</evidence>
<feature type="domain" description="UspA" evidence="2">
    <location>
        <begin position="1"/>
        <end position="129"/>
    </location>
</feature>
<evidence type="ECO:0000256" key="1">
    <source>
        <dbReference type="ARBA" id="ARBA00008791"/>
    </source>
</evidence>
<dbReference type="Gene3D" id="3.40.50.620">
    <property type="entry name" value="HUPs"/>
    <property type="match status" value="1"/>
</dbReference>
<sequence length="129" mass="14191">MFKTVLFPLNRSQETRQAVAVAIDLVQKYQAELYVLSVTEHDATDSDRESSQELIKEVQSYFNEVGISIKTKIAEGKAAFVICDFADEINADLIVMGSRGMSLTEEHPDGSSVSQKVINLSPCPVLVVP</sequence>
<dbReference type="Proteomes" id="UP000249467">
    <property type="component" value="Unassembled WGS sequence"/>
</dbReference>
<organism evidence="3 4">
    <name type="scientific">Pseudanabaena frigida</name>
    <dbReference type="NCBI Taxonomy" id="945775"/>
    <lineage>
        <taxon>Bacteria</taxon>
        <taxon>Bacillati</taxon>
        <taxon>Cyanobacteriota</taxon>
        <taxon>Cyanophyceae</taxon>
        <taxon>Pseudanabaenales</taxon>
        <taxon>Pseudanabaenaceae</taxon>
        <taxon>Pseudanabaena</taxon>
    </lineage>
</organism>
<dbReference type="InterPro" id="IPR006015">
    <property type="entry name" value="Universal_stress_UspA"/>
</dbReference>
<dbReference type="SUPFAM" id="SSF52402">
    <property type="entry name" value="Adenine nucleotide alpha hydrolases-like"/>
    <property type="match status" value="1"/>
</dbReference>
<dbReference type="PRINTS" id="PR01438">
    <property type="entry name" value="UNVRSLSTRESS"/>
</dbReference>
<evidence type="ECO:0000259" key="2">
    <source>
        <dbReference type="Pfam" id="PF00582"/>
    </source>
</evidence>
<dbReference type="PANTHER" id="PTHR46268:SF6">
    <property type="entry name" value="UNIVERSAL STRESS PROTEIN UP12"/>
    <property type="match status" value="1"/>
</dbReference>
<dbReference type="InterPro" id="IPR006016">
    <property type="entry name" value="UspA"/>
</dbReference>
<reference evidence="3 4" key="1">
    <citation type="submission" date="2018-04" db="EMBL/GenBank/DDBJ databases">
        <authorList>
            <person name="Go L.Y."/>
            <person name="Mitchell J.A."/>
        </authorList>
    </citation>
    <scope>NUCLEOTIDE SEQUENCE [LARGE SCALE GENOMIC DNA]</scope>
    <source>
        <strain evidence="3">ULC066bin1</strain>
    </source>
</reference>
<dbReference type="PANTHER" id="PTHR46268">
    <property type="entry name" value="STRESS RESPONSE PROTEIN NHAX"/>
    <property type="match status" value="1"/>
</dbReference>
<proteinExistence type="inferred from homology"/>
<protein>
    <submittedName>
        <fullName evidence="3">Universal stress protein</fullName>
    </submittedName>
</protein>
<comment type="similarity">
    <text evidence="1">Belongs to the universal stress protein A family.</text>
</comment>
<dbReference type="EMBL" id="QBML01000005">
    <property type="protein sequence ID" value="PZO43469.1"/>
    <property type="molecule type" value="Genomic_DNA"/>
</dbReference>